<evidence type="ECO:0000313" key="2">
    <source>
        <dbReference type="Proteomes" id="UP001454086"/>
    </source>
</evidence>
<evidence type="ECO:0008006" key="3">
    <source>
        <dbReference type="Google" id="ProtNLM"/>
    </source>
</evidence>
<dbReference type="Proteomes" id="UP001454086">
    <property type="component" value="Unassembled WGS sequence"/>
</dbReference>
<reference evidence="1 2" key="1">
    <citation type="submission" date="2024-03" db="EMBL/GenBank/DDBJ databases">
        <title>Human intestinal bacterial collection.</title>
        <authorList>
            <person name="Pauvert C."/>
            <person name="Hitch T.C.A."/>
            <person name="Clavel T."/>
        </authorList>
    </citation>
    <scope>NUCLEOTIDE SEQUENCE [LARGE SCALE GENOMIC DNA]</scope>
    <source>
        <strain evidence="1 2">CLA-SR-H021</strain>
    </source>
</reference>
<dbReference type="Pfam" id="PF21983">
    <property type="entry name" value="NikA-like"/>
    <property type="match status" value="1"/>
</dbReference>
<dbReference type="InterPro" id="IPR053842">
    <property type="entry name" value="NikA-like"/>
</dbReference>
<protein>
    <recommendedName>
        <fullName evidence="3">Mobilization protein</fullName>
    </recommendedName>
</protein>
<gene>
    <name evidence="1" type="ORF">WMQ36_12510</name>
</gene>
<keyword evidence="2" id="KW-1185">Reference proteome</keyword>
<comment type="caution">
    <text evidence="1">The sequence shown here is derived from an EMBL/GenBank/DDBJ whole genome shotgun (WGS) entry which is preliminary data.</text>
</comment>
<name>A0ABV1D868_9FIRM</name>
<dbReference type="EMBL" id="JBBMFM010000042">
    <property type="protein sequence ID" value="MEQ2425802.1"/>
    <property type="molecule type" value="Genomic_DNA"/>
</dbReference>
<evidence type="ECO:0000313" key="1">
    <source>
        <dbReference type="EMBL" id="MEQ2425802.1"/>
    </source>
</evidence>
<accession>A0ABV1D868</accession>
<organism evidence="1 2">
    <name type="scientific">Enterocloster hominis</name>
    <name type="common">ex Hitch et al. 2024</name>
    <dbReference type="NCBI Taxonomy" id="1917870"/>
    <lineage>
        <taxon>Bacteria</taxon>
        <taxon>Bacillati</taxon>
        <taxon>Bacillota</taxon>
        <taxon>Clostridia</taxon>
        <taxon>Lachnospirales</taxon>
        <taxon>Lachnospiraceae</taxon>
        <taxon>Enterocloster</taxon>
    </lineage>
</organism>
<proteinExistence type="predicted"/>
<dbReference type="RefSeq" id="WP_008720992.1">
    <property type="nucleotide sequence ID" value="NZ_JBBMFM010000042.1"/>
</dbReference>
<dbReference type="Gene3D" id="1.20.5.780">
    <property type="entry name" value="Single helix bin"/>
    <property type="match status" value="1"/>
</dbReference>
<sequence length="103" mass="11819">MKKNTVIHARCTNEQRQIIKERADKAGLTLSEYVIKSALHSRTRISSVGKDMTRTITQFQVCINNMQVELKKMQSTEKIELGSLEKNIKAAQEGLDELWRLSK</sequence>